<dbReference type="AlphaFoldDB" id="A0A1E7FL69"/>
<sequence length="454" mass="48351">MNAGGDGGLAALMTSGGDEGFDDFDFCTIVEVAIGMTPTFGIEADCDCRGDFGSGLEVDCAFNECALGSEICGSVGLNFTFGGPDGMIEASVCADFYEDDFKETCFSYGIDMRSGGKITQTCEASYGGEQCECDIENLCLNLNCSSILPGAAMDTCQLLSMTEGSDLANWMPGFDIFKPDFELDADDVPWKTLNYDKLDWDNFNVSAVQWNNPEMMTKNWTDLIGGNIDFSNVGDGISGILSSGVCKLMSQVVELTDELGIEGSCSCDDTDGLAMSCEFSNLCIDQVADVGGIIGDNNNALCGNVSMNLTFESLAQVDADICIEYSDYPETCYSYPIPVADQRTPRVCTARYGEGNCRCTMDEDFCMSVDCTDFDPLALTDECQVVSLAGVVQPETLMLGFKVPEEGMAVNDGSLVSQSNSLGVAESGSANTVGLWSIAFSICVGTTVLLGNFM</sequence>
<accession>A0A1E7FL69</accession>
<feature type="non-terminal residue" evidence="1">
    <location>
        <position position="1"/>
    </location>
</feature>
<proteinExistence type="predicted"/>
<keyword evidence="2" id="KW-1185">Reference proteome</keyword>
<protein>
    <submittedName>
        <fullName evidence="1">Uncharacterized protein</fullName>
    </submittedName>
</protein>
<evidence type="ECO:0000313" key="2">
    <source>
        <dbReference type="Proteomes" id="UP000095751"/>
    </source>
</evidence>
<dbReference type="EMBL" id="KV784356">
    <property type="protein sequence ID" value="OEU18919.1"/>
    <property type="molecule type" value="Genomic_DNA"/>
</dbReference>
<dbReference type="InParanoid" id="A0A1E7FL69"/>
<organism evidence="1 2">
    <name type="scientific">Fragilariopsis cylindrus CCMP1102</name>
    <dbReference type="NCBI Taxonomy" id="635003"/>
    <lineage>
        <taxon>Eukaryota</taxon>
        <taxon>Sar</taxon>
        <taxon>Stramenopiles</taxon>
        <taxon>Ochrophyta</taxon>
        <taxon>Bacillariophyta</taxon>
        <taxon>Bacillariophyceae</taxon>
        <taxon>Bacillariophycidae</taxon>
        <taxon>Bacillariales</taxon>
        <taxon>Bacillariaceae</taxon>
        <taxon>Fragilariopsis</taxon>
    </lineage>
</organism>
<evidence type="ECO:0000313" key="1">
    <source>
        <dbReference type="EMBL" id="OEU18919.1"/>
    </source>
</evidence>
<dbReference type="OrthoDB" id="10490259at2759"/>
<gene>
    <name evidence="1" type="ORF">FRACYDRAFT_268491</name>
</gene>
<dbReference type="Proteomes" id="UP000095751">
    <property type="component" value="Unassembled WGS sequence"/>
</dbReference>
<name>A0A1E7FL69_9STRA</name>
<reference evidence="1 2" key="1">
    <citation type="submission" date="2016-09" db="EMBL/GenBank/DDBJ databases">
        <title>Extensive genetic diversity and differential bi-allelic expression allows diatom success in the polar Southern Ocean.</title>
        <authorList>
            <consortium name="DOE Joint Genome Institute"/>
            <person name="Mock T."/>
            <person name="Otillar R.P."/>
            <person name="Strauss J."/>
            <person name="Dupont C."/>
            <person name="Frickenhaus S."/>
            <person name="Maumus F."/>
            <person name="Mcmullan M."/>
            <person name="Sanges R."/>
            <person name="Schmutz J."/>
            <person name="Toseland A."/>
            <person name="Valas R."/>
            <person name="Veluchamy A."/>
            <person name="Ward B.J."/>
            <person name="Allen A."/>
            <person name="Barry K."/>
            <person name="Falciatore A."/>
            <person name="Ferrante M."/>
            <person name="Fortunato A.E."/>
            <person name="Gloeckner G."/>
            <person name="Gruber A."/>
            <person name="Hipkin R."/>
            <person name="Janech M."/>
            <person name="Kroth P."/>
            <person name="Leese F."/>
            <person name="Lindquist E."/>
            <person name="Lyon B.R."/>
            <person name="Martin J."/>
            <person name="Mayer C."/>
            <person name="Parker M."/>
            <person name="Quesneville H."/>
            <person name="Raymond J."/>
            <person name="Uhlig C."/>
            <person name="Valentin K.U."/>
            <person name="Worden A.Z."/>
            <person name="Armbrust E.V."/>
            <person name="Bowler C."/>
            <person name="Green B."/>
            <person name="Moulton V."/>
            <person name="Van Oosterhout C."/>
            <person name="Grigoriev I."/>
        </authorList>
    </citation>
    <scope>NUCLEOTIDE SEQUENCE [LARGE SCALE GENOMIC DNA]</scope>
    <source>
        <strain evidence="1 2">CCMP1102</strain>
    </source>
</reference>
<dbReference type="KEGG" id="fcy:FRACYDRAFT_268491"/>